<keyword evidence="4" id="KW-0378">Hydrolase</keyword>
<comment type="similarity">
    <text evidence="2">Belongs to the REXO1/REXO3 family.</text>
</comment>
<keyword evidence="6" id="KW-0539">Nucleus</keyword>
<dbReference type="InterPro" id="IPR034922">
    <property type="entry name" value="REX1-like_exo"/>
</dbReference>
<evidence type="ECO:0000256" key="6">
    <source>
        <dbReference type="ARBA" id="ARBA00023242"/>
    </source>
</evidence>
<dbReference type="CDD" id="cd06145">
    <property type="entry name" value="REX1_like"/>
    <property type="match status" value="1"/>
</dbReference>
<dbReference type="Gene3D" id="3.30.420.10">
    <property type="entry name" value="Ribonuclease H-like superfamily/Ribonuclease H"/>
    <property type="match status" value="1"/>
</dbReference>
<evidence type="ECO:0000256" key="1">
    <source>
        <dbReference type="ARBA" id="ARBA00004123"/>
    </source>
</evidence>
<evidence type="ECO:0000256" key="2">
    <source>
        <dbReference type="ARBA" id="ARBA00006357"/>
    </source>
</evidence>
<sequence>MADERNQEWMLVKNKSSIKKAVVLMIPGITHESLGVERPKPTSILPFSIESQSSKLPIFQSLFSHACPTKAGGDRLRMFSCMSVFLTCQLSQWAKVKRDEERKQKKHSSLDPTTFLLSSELISEHDYIPLNYDIPVSAADRQLARMKEPLPERDRALDKLPFESWTAHSKPGFIQTPPSPDHSLGRPLRILGVDCEMCTTAAGRELTRCTIVDQDGKLVYDQLVKPEFPITDYLTRFSGITAEKLEGVETRLIDVQKKISEIVDFDTVLVGHSVDCDLRALKMAHPWVIDTSSIYQHPRGSPMKPSLKWLSSKWLGKEIQNSKLGHDSEEDARTAIELLRKKMEKGQGFGEFTTDQESIFERMSRASEPKRAAVIDYGHVEGRTNGVAGRTTSKSSLSLVYNSDREVCRKVCFFFSGVKPPLLKLLCFFMSEQVMNGIISSLNDHDFVFGRLMELSHAVECKILSV</sequence>
<reference evidence="8" key="1">
    <citation type="submission" date="2022-06" db="EMBL/GenBank/DDBJ databases">
        <authorList>
            <consortium name="SYNGENTA / RWTH Aachen University"/>
        </authorList>
    </citation>
    <scope>NUCLEOTIDE SEQUENCE</scope>
</reference>
<keyword evidence="5" id="KW-0269">Exonuclease</keyword>
<dbReference type="EMBL" id="CALTRL010002824">
    <property type="protein sequence ID" value="CAH7676860.1"/>
    <property type="molecule type" value="Genomic_DNA"/>
</dbReference>
<evidence type="ECO:0000256" key="4">
    <source>
        <dbReference type="ARBA" id="ARBA00022801"/>
    </source>
</evidence>
<dbReference type="GO" id="GO:0004527">
    <property type="term" value="F:exonuclease activity"/>
    <property type="evidence" value="ECO:0007669"/>
    <property type="project" value="UniProtKB-KW"/>
</dbReference>
<name>A0AAV0B3B4_PHAPC</name>
<proteinExistence type="inferred from homology"/>
<accession>A0AAV0B3B4</accession>
<comment type="subcellular location">
    <subcellularLocation>
        <location evidence="1">Nucleus</location>
    </subcellularLocation>
</comment>
<keyword evidence="3" id="KW-0540">Nuclease</keyword>
<comment type="caution">
    <text evidence="8">The sequence shown here is derived from an EMBL/GenBank/DDBJ whole genome shotgun (WGS) entry which is preliminary data.</text>
</comment>
<evidence type="ECO:0000313" key="9">
    <source>
        <dbReference type="Proteomes" id="UP001153365"/>
    </source>
</evidence>
<dbReference type="InterPro" id="IPR012337">
    <property type="entry name" value="RNaseH-like_sf"/>
</dbReference>
<dbReference type="SUPFAM" id="SSF53098">
    <property type="entry name" value="Ribonuclease H-like"/>
    <property type="match status" value="1"/>
</dbReference>
<dbReference type="GO" id="GO:0003676">
    <property type="term" value="F:nucleic acid binding"/>
    <property type="evidence" value="ECO:0007669"/>
    <property type="project" value="InterPro"/>
</dbReference>
<keyword evidence="9" id="KW-1185">Reference proteome</keyword>
<dbReference type="PANTHER" id="PTHR12801:SF115">
    <property type="entry name" value="FI18136P1-RELATED"/>
    <property type="match status" value="1"/>
</dbReference>
<feature type="domain" description="Exonuclease" evidence="7">
    <location>
        <begin position="189"/>
        <end position="348"/>
    </location>
</feature>
<dbReference type="PANTHER" id="PTHR12801">
    <property type="entry name" value="RNA EXONUCLEASE REXO1 / RECO3 FAMILY MEMBER-RELATED"/>
    <property type="match status" value="1"/>
</dbReference>
<evidence type="ECO:0000313" key="8">
    <source>
        <dbReference type="EMBL" id="CAH7676860.1"/>
    </source>
</evidence>
<dbReference type="SMART" id="SM00479">
    <property type="entry name" value="EXOIII"/>
    <property type="match status" value="1"/>
</dbReference>
<dbReference type="InterPro" id="IPR013520">
    <property type="entry name" value="Ribonucl_H"/>
</dbReference>
<dbReference type="InterPro" id="IPR036397">
    <property type="entry name" value="RNaseH_sf"/>
</dbReference>
<dbReference type="Pfam" id="PF00929">
    <property type="entry name" value="RNase_T"/>
    <property type="match status" value="1"/>
</dbReference>
<evidence type="ECO:0000256" key="5">
    <source>
        <dbReference type="ARBA" id="ARBA00022839"/>
    </source>
</evidence>
<dbReference type="AlphaFoldDB" id="A0AAV0B3B4"/>
<gene>
    <name evidence="8" type="ORF">PPACK8108_LOCUS11963</name>
</gene>
<dbReference type="GO" id="GO:0005634">
    <property type="term" value="C:nucleus"/>
    <property type="evidence" value="ECO:0007669"/>
    <property type="project" value="UniProtKB-SubCell"/>
</dbReference>
<evidence type="ECO:0000256" key="3">
    <source>
        <dbReference type="ARBA" id="ARBA00022722"/>
    </source>
</evidence>
<organism evidence="8 9">
    <name type="scientific">Phakopsora pachyrhizi</name>
    <name type="common">Asian soybean rust disease fungus</name>
    <dbReference type="NCBI Taxonomy" id="170000"/>
    <lineage>
        <taxon>Eukaryota</taxon>
        <taxon>Fungi</taxon>
        <taxon>Dikarya</taxon>
        <taxon>Basidiomycota</taxon>
        <taxon>Pucciniomycotina</taxon>
        <taxon>Pucciniomycetes</taxon>
        <taxon>Pucciniales</taxon>
        <taxon>Phakopsoraceae</taxon>
        <taxon>Phakopsora</taxon>
    </lineage>
</organism>
<dbReference type="FunFam" id="3.30.420.10:FF:000019">
    <property type="entry name" value="RNA exonuclease NEF-sp"/>
    <property type="match status" value="1"/>
</dbReference>
<evidence type="ECO:0000259" key="7">
    <source>
        <dbReference type="SMART" id="SM00479"/>
    </source>
</evidence>
<protein>
    <submittedName>
        <fullName evidence="8">Ribonuclease H-like domain-containing protein</fullName>
    </submittedName>
</protein>
<dbReference type="InterPro" id="IPR047021">
    <property type="entry name" value="REXO1/3/4-like"/>
</dbReference>
<dbReference type="Proteomes" id="UP001153365">
    <property type="component" value="Unassembled WGS sequence"/>
</dbReference>